<evidence type="ECO:0000256" key="2">
    <source>
        <dbReference type="SAM" id="Phobius"/>
    </source>
</evidence>
<keyword evidence="3" id="KW-1185">Reference proteome</keyword>
<feature type="region of interest" description="Disordered" evidence="1">
    <location>
        <begin position="272"/>
        <end position="292"/>
    </location>
</feature>
<evidence type="ECO:0000256" key="1">
    <source>
        <dbReference type="SAM" id="MobiDB-lite"/>
    </source>
</evidence>
<feature type="compositionally biased region" description="Basic and acidic residues" evidence="1">
    <location>
        <begin position="278"/>
        <end position="288"/>
    </location>
</feature>
<evidence type="ECO:0000313" key="3">
    <source>
        <dbReference type="Proteomes" id="UP001652660"/>
    </source>
</evidence>
<dbReference type="GeneID" id="113742470"/>
<feature type="transmembrane region" description="Helical" evidence="2">
    <location>
        <begin position="537"/>
        <end position="559"/>
    </location>
</feature>
<accession>A0A6P6XEH4</accession>
<dbReference type="PANTHER" id="PTHR31549:SF23">
    <property type="entry name" value="OS03G0591600 PROTEIN"/>
    <property type="match status" value="1"/>
</dbReference>
<keyword evidence="2" id="KW-0812">Transmembrane</keyword>
<gene>
    <name evidence="4" type="primary">LOC113742470</name>
</gene>
<dbReference type="RefSeq" id="XP_027126105.2">
    <property type="nucleotide sequence ID" value="XM_027270304.2"/>
</dbReference>
<dbReference type="OrthoDB" id="2356035at2759"/>
<evidence type="ECO:0000313" key="4">
    <source>
        <dbReference type="RefSeq" id="XP_027126105.2"/>
    </source>
</evidence>
<proteinExistence type="predicted"/>
<name>A0A6P6XEH4_COFAR</name>
<keyword evidence="2" id="KW-0472">Membrane</keyword>
<dbReference type="InterPro" id="IPR004158">
    <property type="entry name" value="DUF247_pln"/>
</dbReference>
<dbReference type="AlphaFoldDB" id="A0A6P6XEH4"/>
<keyword evidence="2" id="KW-1133">Transmembrane helix</keyword>
<sequence length="572" mass="65676">MSQFTTTKYTFSNIPMNVDSTLKSTFDENGWVVRISRKLDEELEEEIEIPVSIFNVPKTLLNSHPISYVPQQIAIGPYHYFSPEHYEMERYKVAAAKKIQKENQNLKFHHVVDQFKRHEQRIRAHYHRYLNLNGETLAWMMAVDASFLLEFLRIYAVKESEVLTRISSSMSHFIDVAGKKSAHNAILRDIVMLENQIPLFLLRKVLEFQLSSLDLADELLISMLTGFYEEISPFKAIGESPNLEVMTKSAHLLDFLYHTIVPKFEGPSGEAEIDQEHDEVKEGEEHSSQKSSHVKKLLDMVWNALSKLDCGPVRMIKSILLSKPIEVILKLPWTIISTFPGLRLLKQPIENLFFPLNKEEGKAENENSKAGEKFEKPPLVEEIIIPSVTELSKAGVRFVPTHAGISSINFDVKTKTFYLPVVCLDVNSEVVLRNLVAYEACNGSGPLVFTRYTELMNGTIDTGEDVKFLREKGIIVNHLKRDEEVAKLWNGMSKSIRLTKVELLDKAIGDVNKYYNGKFIVKFKKFVTRYVFESWKFLTFFAAILMLLLMSVQALCSVYSCPRIFNRVQNFQ</sequence>
<dbReference type="Pfam" id="PF03140">
    <property type="entry name" value="DUF247"/>
    <property type="match status" value="1"/>
</dbReference>
<reference evidence="4" key="2">
    <citation type="submission" date="2025-08" db="UniProtKB">
        <authorList>
            <consortium name="RefSeq"/>
        </authorList>
    </citation>
    <scope>IDENTIFICATION</scope>
    <source>
        <tissue evidence="4">Leaves</tissue>
    </source>
</reference>
<organism evidence="3 4">
    <name type="scientific">Coffea arabica</name>
    <name type="common">Arabian coffee</name>
    <dbReference type="NCBI Taxonomy" id="13443"/>
    <lineage>
        <taxon>Eukaryota</taxon>
        <taxon>Viridiplantae</taxon>
        <taxon>Streptophyta</taxon>
        <taxon>Embryophyta</taxon>
        <taxon>Tracheophyta</taxon>
        <taxon>Spermatophyta</taxon>
        <taxon>Magnoliopsida</taxon>
        <taxon>eudicotyledons</taxon>
        <taxon>Gunneridae</taxon>
        <taxon>Pentapetalae</taxon>
        <taxon>asterids</taxon>
        <taxon>lamiids</taxon>
        <taxon>Gentianales</taxon>
        <taxon>Rubiaceae</taxon>
        <taxon>Ixoroideae</taxon>
        <taxon>Gardenieae complex</taxon>
        <taxon>Bertiereae - Coffeeae clade</taxon>
        <taxon>Coffeeae</taxon>
        <taxon>Coffea</taxon>
    </lineage>
</organism>
<protein>
    <submittedName>
        <fullName evidence="4">UPF0481 protein At3g02645</fullName>
    </submittedName>
</protein>
<reference evidence="3" key="1">
    <citation type="journal article" date="2025" name="Foods">
        <title>Unveiling the Microbial Signatures of Arabica Coffee Cherries: Insights into Ripeness Specific Diversity, Functional Traits, and Implications for Quality and Safety.</title>
        <authorList>
            <consortium name="RefSeq"/>
            <person name="Tenea G.N."/>
            <person name="Cifuentes V."/>
            <person name="Reyes P."/>
            <person name="Cevallos-Vallejos M."/>
        </authorList>
    </citation>
    <scope>NUCLEOTIDE SEQUENCE [LARGE SCALE GENOMIC DNA]</scope>
</reference>
<dbReference type="PANTHER" id="PTHR31549">
    <property type="entry name" value="PROTEIN, PUTATIVE (DUF247)-RELATED-RELATED"/>
    <property type="match status" value="1"/>
</dbReference>
<dbReference type="Proteomes" id="UP001652660">
    <property type="component" value="Chromosome 4e"/>
</dbReference>